<evidence type="ECO:0000256" key="2">
    <source>
        <dbReference type="ARBA" id="ARBA00023125"/>
    </source>
</evidence>
<keyword evidence="1" id="KW-0226">DNA condensation</keyword>
<name>A0A8J3IG49_9CHLR</name>
<feature type="compositionally biased region" description="Basic and acidic residues" evidence="4">
    <location>
        <begin position="111"/>
        <end position="122"/>
    </location>
</feature>
<keyword evidence="6" id="KW-1185">Reference proteome</keyword>
<reference evidence="5" key="1">
    <citation type="submission" date="2020-10" db="EMBL/GenBank/DDBJ databases">
        <title>Taxonomic study of unclassified bacteria belonging to the class Ktedonobacteria.</title>
        <authorList>
            <person name="Yabe S."/>
            <person name="Wang C.M."/>
            <person name="Zheng Y."/>
            <person name="Sakai Y."/>
            <person name="Cavaletti L."/>
            <person name="Monciardini P."/>
            <person name="Donadio S."/>
        </authorList>
    </citation>
    <scope>NUCLEOTIDE SEQUENCE</scope>
    <source>
        <strain evidence="5">ID150040</strain>
    </source>
</reference>
<organism evidence="5 6">
    <name type="scientific">Reticulibacter mediterranei</name>
    <dbReference type="NCBI Taxonomy" id="2778369"/>
    <lineage>
        <taxon>Bacteria</taxon>
        <taxon>Bacillati</taxon>
        <taxon>Chloroflexota</taxon>
        <taxon>Ktedonobacteria</taxon>
        <taxon>Ktedonobacterales</taxon>
        <taxon>Reticulibacteraceae</taxon>
        <taxon>Reticulibacter</taxon>
    </lineage>
</organism>
<dbReference type="RefSeq" id="WP_220201845.1">
    <property type="nucleotide sequence ID" value="NZ_BNJK01000001.1"/>
</dbReference>
<dbReference type="GO" id="GO:0003677">
    <property type="term" value="F:DNA binding"/>
    <property type="evidence" value="ECO:0007669"/>
    <property type="project" value="UniProtKB-KW"/>
</dbReference>
<dbReference type="InterPro" id="IPR000119">
    <property type="entry name" value="Hist_DNA-bd"/>
</dbReference>
<evidence type="ECO:0008006" key="7">
    <source>
        <dbReference type="Google" id="ProtNLM"/>
    </source>
</evidence>
<evidence type="ECO:0000256" key="4">
    <source>
        <dbReference type="SAM" id="MobiDB-lite"/>
    </source>
</evidence>
<evidence type="ECO:0000256" key="3">
    <source>
        <dbReference type="RuleBase" id="RU003939"/>
    </source>
</evidence>
<dbReference type="Proteomes" id="UP000597444">
    <property type="component" value="Unassembled WGS sequence"/>
</dbReference>
<protein>
    <recommendedName>
        <fullName evidence="7">HU family DNA-binding protein</fullName>
    </recommendedName>
</protein>
<keyword evidence="2" id="KW-0238">DNA-binding</keyword>
<sequence length="129" mass="13982">MKASSPAKDHVVIGKDELIHQVAARAGLNLKETSKVIDAFTEVVREDVARGHEVRLMGFGTWNLRDVAARRVKSIRGGDQITIPARKRVGFSVGAVLSQAALGSSPLFAPRTDKKSNGETKMMRNGSEQ</sequence>
<dbReference type="GO" id="GO:0030261">
    <property type="term" value="P:chromosome condensation"/>
    <property type="evidence" value="ECO:0007669"/>
    <property type="project" value="UniProtKB-KW"/>
</dbReference>
<evidence type="ECO:0000313" key="5">
    <source>
        <dbReference type="EMBL" id="GHO90912.1"/>
    </source>
</evidence>
<evidence type="ECO:0000313" key="6">
    <source>
        <dbReference type="Proteomes" id="UP000597444"/>
    </source>
</evidence>
<dbReference type="Gene3D" id="4.10.520.10">
    <property type="entry name" value="IHF-like DNA-binding proteins"/>
    <property type="match status" value="1"/>
</dbReference>
<gene>
    <name evidence="5" type="ORF">KSF_009600</name>
</gene>
<dbReference type="PANTHER" id="PTHR33175:SF3">
    <property type="entry name" value="DNA-BINDING PROTEIN HU-BETA"/>
    <property type="match status" value="1"/>
</dbReference>
<dbReference type="PANTHER" id="PTHR33175">
    <property type="entry name" value="DNA-BINDING PROTEIN HU"/>
    <property type="match status" value="1"/>
</dbReference>
<dbReference type="GO" id="GO:0030527">
    <property type="term" value="F:structural constituent of chromatin"/>
    <property type="evidence" value="ECO:0007669"/>
    <property type="project" value="InterPro"/>
</dbReference>
<comment type="caution">
    <text evidence="5">The sequence shown here is derived from an EMBL/GenBank/DDBJ whole genome shotgun (WGS) entry which is preliminary data.</text>
</comment>
<proteinExistence type="inferred from homology"/>
<evidence type="ECO:0000256" key="1">
    <source>
        <dbReference type="ARBA" id="ARBA00023067"/>
    </source>
</evidence>
<dbReference type="AlphaFoldDB" id="A0A8J3IG49"/>
<dbReference type="SUPFAM" id="SSF47729">
    <property type="entry name" value="IHF-like DNA-binding proteins"/>
    <property type="match status" value="1"/>
</dbReference>
<dbReference type="GO" id="GO:0005829">
    <property type="term" value="C:cytosol"/>
    <property type="evidence" value="ECO:0007669"/>
    <property type="project" value="TreeGrafter"/>
</dbReference>
<comment type="similarity">
    <text evidence="3">Belongs to the bacterial histone-like protein family.</text>
</comment>
<dbReference type="Pfam" id="PF00216">
    <property type="entry name" value="Bac_DNA_binding"/>
    <property type="match status" value="1"/>
</dbReference>
<dbReference type="EMBL" id="BNJK01000001">
    <property type="protein sequence ID" value="GHO90912.1"/>
    <property type="molecule type" value="Genomic_DNA"/>
</dbReference>
<accession>A0A8J3IG49</accession>
<dbReference type="InterPro" id="IPR010992">
    <property type="entry name" value="IHF-like_DNA-bd_dom_sf"/>
</dbReference>
<dbReference type="SMART" id="SM00411">
    <property type="entry name" value="BHL"/>
    <property type="match status" value="1"/>
</dbReference>
<feature type="region of interest" description="Disordered" evidence="4">
    <location>
        <begin position="106"/>
        <end position="129"/>
    </location>
</feature>